<feature type="signal peptide" evidence="1">
    <location>
        <begin position="1"/>
        <end position="19"/>
    </location>
</feature>
<keyword evidence="1" id="KW-0732">Signal</keyword>
<reference evidence="3" key="1">
    <citation type="submission" date="2017-06" db="EMBL/GenBank/DDBJ databases">
        <title>Complete genome sequence of Capnocytophaga sp. KCOM 1579 (=ChDC OS43) isolated from a human refractory periapical abscess lesion.</title>
        <authorList>
            <person name="Kook J.-K."/>
            <person name="Park S.-N."/>
            <person name="Lim Y.K."/>
            <person name="Roh H."/>
        </authorList>
    </citation>
    <scope>NUCLEOTIDE SEQUENCE [LARGE SCALE GENOMIC DNA]</scope>
    <source>
        <strain evidence="3">ChDC OS43</strain>
    </source>
</reference>
<evidence type="ECO:0000256" key="1">
    <source>
        <dbReference type="SAM" id="SignalP"/>
    </source>
</evidence>
<evidence type="ECO:0000313" key="2">
    <source>
        <dbReference type="EMBL" id="ASF44161.1"/>
    </source>
</evidence>
<proteinExistence type="predicted"/>
<dbReference type="Pfam" id="PF13715">
    <property type="entry name" value="CarbopepD_reg_2"/>
    <property type="match status" value="1"/>
</dbReference>
<dbReference type="KEGG" id="capn:CBG49_14260"/>
<dbReference type="SUPFAM" id="SSF49464">
    <property type="entry name" value="Carboxypeptidase regulatory domain-like"/>
    <property type="match status" value="1"/>
</dbReference>
<organism evidence="2 3">
    <name type="scientific">Capnocytophaga endodontalis</name>
    <dbReference type="NCBI Taxonomy" id="2708117"/>
    <lineage>
        <taxon>Bacteria</taxon>
        <taxon>Pseudomonadati</taxon>
        <taxon>Bacteroidota</taxon>
        <taxon>Flavobacteriia</taxon>
        <taxon>Flavobacteriales</taxon>
        <taxon>Flavobacteriaceae</taxon>
        <taxon>Capnocytophaga</taxon>
    </lineage>
</organism>
<evidence type="ECO:0008006" key="4">
    <source>
        <dbReference type="Google" id="ProtNLM"/>
    </source>
</evidence>
<sequence length="273" mass="31318">MLKIYFFLLSIFFSLPCLAQNRVVNTHHEPIEYVNVGIVGTNKGIISDENGYFSLEKLGAKPTDSIYFSHLSYQHKVLAYRDISKEIQLTEAVIDLPTTTLKMKKPKVRDVKSKGITTFFTLYGEMKHYFQEENGVLSELGDFVTLPNDTQLTEFSIEVKESTFYLAVLRVVVYQTDKEHKTFTPLIKEPIYINLFPTDKPQTFTHKLSILAPKGELWVGVQFVEMRGKDDATLSFHGTTNTCWLRFPNNTIRKVNRGLGIPFTVKGYDLIKQ</sequence>
<protein>
    <recommendedName>
        <fullName evidence="4">Carboxypeptidase-like regulatory domain-containing protein</fullName>
    </recommendedName>
</protein>
<dbReference type="AlphaFoldDB" id="A0A1Z4BS66"/>
<dbReference type="InterPro" id="IPR008969">
    <property type="entry name" value="CarboxyPept-like_regulatory"/>
</dbReference>
<name>A0A1Z4BS66_9FLAO</name>
<accession>A0A1Z4BS66</accession>
<dbReference type="EMBL" id="CP022022">
    <property type="protein sequence ID" value="ASF44161.1"/>
    <property type="molecule type" value="Genomic_DNA"/>
</dbReference>
<keyword evidence="3" id="KW-1185">Reference proteome</keyword>
<feature type="chain" id="PRO_5012080007" description="Carboxypeptidase-like regulatory domain-containing protein" evidence="1">
    <location>
        <begin position="20"/>
        <end position="273"/>
    </location>
</feature>
<evidence type="ECO:0000313" key="3">
    <source>
        <dbReference type="Proteomes" id="UP000197007"/>
    </source>
</evidence>
<dbReference type="Proteomes" id="UP000197007">
    <property type="component" value="Chromosome"/>
</dbReference>
<gene>
    <name evidence="2" type="ORF">CBG49_14260</name>
</gene>
<dbReference type="RefSeq" id="WP_088595005.1">
    <property type="nucleotide sequence ID" value="NZ_CP022022.1"/>
</dbReference>